<dbReference type="KEGG" id="maer:DAI18_09405"/>
<dbReference type="Pfam" id="PF22818">
    <property type="entry name" value="ApeI-like"/>
    <property type="match status" value="1"/>
</dbReference>
<accession>A0A2S0PA99</accession>
<name>A0A2S0PA99_9NEIS</name>
<keyword evidence="4" id="KW-1185">Reference proteome</keyword>
<dbReference type="Gene3D" id="3.10.129.10">
    <property type="entry name" value="Hotdog Thioesterase"/>
    <property type="match status" value="1"/>
</dbReference>
<dbReference type="GO" id="GO:0016874">
    <property type="term" value="F:ligase activity"/>
    <property type="evidence" value="ECO:0007669"/>
    <property type="project" value="UniProtKB-KW"/>
</dbReference>
<evidence type="ECO:0000259" key="1">
    <source>
        <dbReference type="Pfam" id="PF00501"/>
    </source>
</evidence>
<reference evidence="3 4" key="1">
    <citation type="submission" date="2018-04" db="EMBL/GenBank/DDBJ databases">
        <title>Denitrifier Microvirgula.</title>
        <authorList>
            <person name="Anderson E."/>
            <person name="Jang J."/>
            <person name="Ishii S."/>
        </authorList>
    </citation>
    <scope>NUCLEOTIDE SEQUENCE [LARGE SCALE GENOMIC DNA]</scope>
    <source>
        <strain evidence="3 4">BE2.4</strain>
    </source>
</reference>
<evidence type="ECO:0000313" key="3">
    <source>
        <dbReference type="EMBL" id="AVY94233.1"/>
    </source>
</evidence>
<dbReference type="EMBL" id="CP028519">
    <property type="protein sequence ID" value="AVY94233.1"/>
    <property type="molecule type" value="Genomic_DNA"/>
</dbReference>
<gene>
    <name evidence="3" type="ORF">DAI18_09405</name>
</gene>
<evidence type="ECO:0000259" key="2">
    <source>
        <dbReference type="Pfam" id="PF22818"/>
    </source>
</evidence>
<dbReference type="InterPro" id="IPR042099">
    <property type="entry name" value="ANL_N_sf"/>
</dbReference>
<dbReference type="InterPro" id="IPR029069">
    <property type="entry name" value="HotDog_dom_sf"/>
</dbReference>
<dbReference type="Proteomes" id="UP000244173">
    <property type="component" value="Chromosome"/>
</dbReference>
<dbReference type="Pfam" id="PF00501">
    <property type="entry name" value="AMP-binding"/>
    <property type="match status" value="1"/>
</dbReference>
<dbReference type="OrthoDB" id="9787658at2"/>
<dbReference type="InterPro" id="IPR045851">
    <property type="entry name" value="AMP-bd_C_sf"/>
</dbReference>
<proteinExistence type="predicted"/>
<dbReference type="RefSeq" id="WP_107889281.1">
    <property type="nucleotide sequence ID" value="NZ_CP028519.1"/>
</dbReference>
<keyword evidence="3" id="KW-0436">Ligase</keyword>
<feature type="domain" description="AMP-dependent synthetase/ligase" evidence="1">
    <location>
        <begin position="118"/>
        <end position="292"/>
    </location>
</feature>
<dbReference type="AlphaFoldDB" id="A0A2S0PA99"/>
<evidence type="ECO:0000313" key="4">
    <source>
        <dbReference type="Proteomes" id="UP000244173"/>
    </source>
</evidence>
<dbReference type="Gene3D" id="3.30.300.30">
    <property type="match status" value="1"/>
</dbReference>
<dbReference type="SUPFAM" id="SSF54637">
    <property type="entry name" value="Thioesterase/thiol ester dehydrase-isomerase"/>
    <property type="match status" value="1"/>
</dbReference>
<protein>
    <submittedName>
        <fullName evidence="3">4-coumarate--CoA ligase</fullName>
    </submittedName>
</protein>
<feature type="domain" description="ApeI dehydratase-like" evidence="2">
    <location>
        <begin position="459"/>
        <end position="553"/>
    </location>
</feature>
<dbReference type="InterPro" id="IPR054545">
    <property type="entry name" value="ApeI-like"/>
</dbReference>
<dbReference type="PANTHER" id="PTHR45398">
    <property type="match status" value="1"/>
</dbReference>
<dbReference type="STRING" id="1122240.GCA_000620105_02516"/>
<dbReference type="InterPro" id="IPR000873">
    <property type="entry name" value="AMP-dep_synth/lig_dom"/>
</dbReference>
<dbReference type="PANTHER" id="PTHR45398:SF1">
    <property type="entry name" value="ENZYME, PUTATIVE (JCVI)-RELATED"/>
    <property type="match status" value="1"/>
</dbReference>
<sequence>MPERLTLDTLLTRGRAADSTVAWRDGARLDYAALLRGCTDWHAAFAAEPGPTVALYFNDSFDFACALLGAWHAGKTVVLPADAQPGTLARLRDEVDRFAGDLPADCLPLTPLSGAATPDWQPLDPDFSALVIHTSGSTGVPAAIGKCLRQMMAEVGTLAACWDGLLGEAPVFATVSHQHIYGLLFRILWPLTSGRPFIATRHAYPEDIVAALAGQPAVLVASPAHLKRLPSGLDWATATRGLRAVFSSGGPLPDDAVPVCRELLGQAPIEVYGSSETGGIAWRQRERDDATGWLPFPAVTLRYEDTLWVRSPNLPDDDWFRSADHARPHGDGFLLLGRQDRIVKIEEKRVSLTAMEQRLLASGLLDEVRVLPLDGARQRLGVAAVPSAAGRAALVADGRGAFGRRLRQWLACDVEASVLPRHWRYGWALPADSQGKITQAALTRWFDPRRPDVCLLAREAQSVRLWLRAGAGLPYFDGHFPGRPILPGIAQIEWAIRFGRELFPLPATVQRLEVLKFQQVIVPDSVLTLTLDFDAARGSLTFAFDSDAGRHAGGRILFGETA</sequence>
<dbReference type="Gene3D" id="3.40.50.12780">
    <property type="entry name" value="N-terminal domain of ligase-like"/>
    <property type="match status" value="1"/>
</dbReference>
<dbReference type="SUPFAM" id="SSF56801">
    <property type="entry name" value="Acetyl-CoA synthetase-like"/>
    <property type="match status" value="1"/>
</dbReference>
<organism evidence="3 4">
    <name type="scientific">Microvirgula aerodenitrificans</name>
    <dbReference type="NCBI Taxonomy" id="57480"/>
    <lineage>
        <taxon>Bacteria</taxon>
        <taxon>Pseudomonadati</taxon>
        <taxon>Pseudomonadota</taxon>
        <taxon>Betaproteobacteria</taxon>
        <taxon>Neisseriales</taxon>
        <taxon>Aquaspirillaceae</taxon>
        <taxon>Microvirgula</taxon>
    </lineage>
</organism>